<dbReference type="PROSITE" id="PS00816">
    <property type="entry name" value="AIPM_HOMOCIT_SYNTH_2"/>
    <property type="match status" value="1"/>
</dbReference>
<evidence type="ECO:0000256" key="7">
    <source>
        <dbReference type="ARBA" id="ARBA00048263"/>
    </source>
</evidence>
<dbReference type="InterPro" id="IPR036230">
    <property type="entry name" value="LeuA_allosteric_dom_sf"/>
</dbReference>
<evidence type="ECO:0000256" key="4">
    <source>
        <dbReference type="ARBA" id="ARBA00022624"/>
    </source>
</evidence>
<dbReference type="KEGG" id="str:Sterm_0108"/>
<evidence type="ECO:0000256" key="1">
    <source>
        <dbReference type="ARBA" id="ARBA00004743"/>
    </source>
</evidence>
<dbReference type="InterPro" id="IPR054691">
    <property type="entry name" value="LeuA/HCS_post-cat"/>
</dbReference>
<dbReference type="SUPFAM" id="SSF110921">
    <property type="entry name" value="2-isopropylmalate synthase LeuA, allosteric (dimerisation) domain"/>
    <property type="match status" value="1"/>
</dbReference>
<dbReference type="GO" id="GO:0043714">
    <property type="term" value="F:(R)-citramalate synthase activity"/>
    <property type="evidence" value="ECO:0007669"/>
    <property type="project" value="UniProtKB-UniRule"/>
</dbReference>
<comment type="pathway">
    <text evidence="1">Amino-acid biosynthesis; L-isoleucine biosynthesis; 2-oxobutanoate from pyruvate: step 1/3.</text>
</comment>
<evidence type="ECO:0000256" key="8">
    <source>
        <dbReference type="NCBIfam" id="TIGR00977"/>
    </source>
</evidence>
<evidence type="ECO:0000256" key="6">
    <source>
        <dbReference type="ARBA" id="ARBA00023304"/>
    </source>
</evidence>
<feature type="domain" description="Pyruvate carboxyltransferase" evidence="10">
    <location>
        <begin position="4"/>
        <end position="267"/>
    </location>
</feature>
<dbReference type="STRING" id="526218.Sterm_0108"/>
<proteinExistence type="inferred from homology"/>
<dbReference type="PANTHER" id="PTHR43538:SF1">
    <property type="entry name" value="(R)-CITRAMALATE SYNTHASE"/>
    <property type="match status" value="1"/>
</dbReference>
<dbReference type="Pfam" id="PF22617">
    <property type="entry name" value="HCS_D2"/>
    <property type="match status" value="1"/>
</dbReference>
<dbReference type="EMBL" id="CP001739">
    <property type="protein sequence ID" value="ACZ06993.1"/>
    <property type="molecule type" value="Genomic_DNA"/>
</dbReference>
<dbReference type="Proteomes" id="UP000000845">
    <property type="component" value="Chromosome"/>
</dbReference>
<dbReference type="eggNOG" id="COG0119">
    <property type="taxonomic scope" value="Bacteria"/>
</dbReference>
<dbReference type="RefSeq" id="WP_012859593.1">
    <property type="nucleotide sequence ID" value="NC_013517.1"/>
</dbReference>
<dbReference type="Gene3D" id="3.30.160.270">
    <property type="match status" value="1"/>
</dbReference>
<organism evidence="11 12">
    <name type="scientific">Sebaldella termitidis (strain ATCC 33386 / NCTC 11300)</name>
    <dbReference type="NCBI Taxonomy" id="526218"/>
    <lineage>
        <taxon>Bacteria</taxon>
        <taxon>Fusobacteriati</taxon>
        <taxon>Fusobacteriota</taxon>
        <taxon>Fusobacteriia</taxon>
        <taxon>Fusobacteriales</taxon>
        <taxon>Leptotrichiaceae</taxon>
        <taxon>Sebaldella</taxon>
    </lineage>
</organism>
<dbReference type="UniPathway" id="UPA00047">
    <property type="reaction ID" value="UER00066"/>
</dbReference>
<dbReference type="Gene3D" id="1.10.238.260">
    <property type="match status" value="1"/>
</dbReference>
<comment type="similarity">
    <text evidence="2 9">Belongs to the alpha-IPM synthase/homocitrate synthase family.</text>
</comment>
<dbReference type="EC" id="2.3.3.21" evidence="8"/>
<dbReference type="Gene3D" id="3.20.20.70">
    <property type="entry name" value="Aldolase class I"/>
    <property type="match status" value="1"/>
</dbReference>
<dbReference type="PANTHER" id="PTHR43538">
    <property type="entry name" value="ALPHA-IPM SYNTHASE/HOMOCITRATE SYNTHASE"/>
    <property type="match status" value="1"/>
</dbReference>
<dbReference type="NCBIfam" id="TIGR00977">
    <property type="entry name" value="citramal_synth"/>
    <property type="match status" value="1"/>
</dbReference>
<dbReference type="SMART" id="SM00917">
    <property type="entry name" value="LeuA_dimer"/>
    <property type="match status" value="1"/>
</dbReference>
<evidence type="ECO:0000256" key="2">
    <source>
        <dbReference type="ARBA" id="ARBA00006154"/>
    </source>
</evidence>
<keyword evidence="3" id="KW-0028">Amino-acid biosynthesis</keyword>
<dbReference type="Pfam" id="PF00682">
    <property type="entry name" value="HMGL-like"/>
    <property type="match status" value="1"/>
</dbReference>
<dbReference type="AlphaFoldDB" id="D1AJT6"/>
<gene>
    <name evidence="11" type="ordered locus">Sterm_0108</name>
</gene>
<dbReference type="GO" id="GO:0003852">
    <property type="term" value="F:2-isopropylmalate synthase activity"/>
    <property type="evidence" value="ECO:0007669"/>
    <property type="project" value="InterPro"/>
</dbReference>
<evidence type="ECO:0000259" key="10">
    <source>
        <dbReference type="PROSITE" id="PS50991"/>
    </source>
</evidence>
<keyword evidence="12" id="KW-1185">Reference proteome</keyword>
<evidence type="ECO:0000256" key="9">
    <source>
        <dbReference type="RuleBase" id="RU003523"/>
    </source>
</evidence>
<comment type="catalytic activity">
    <reaction evidence="7">
        <text>pyruvate + acetyl-CoA + H2O = (3R)-citramalate + CoA + H(+)</text>
        <dbReference type="Rhea" id="RHEA:19045"/>
        <dbReference type="ChEBI" id="CHEBI:15361"/>
        <dbReference type="ChEBI" id="CHEBI:15377"/>
        <dbReference type="ChEBI" id="CHEBI:15378"/>
        <dbReference type="ChEBI" id="CHEBI:30934"/>
        <dbReference type="ChEBI" id="CHEBI:57287"/>
        <dbReference type="ChEBI" id="CHEBI:57288"/>
        <dbReference type="EC" id="2.3.3.21"/>
    </reaction>
</comment>
<dbReference type="InterPro" id="IPR005675">
    <property type="entry name" value="Citramal_synthase"/>
</dbReference>
<dbReference type="GO" id="GO:0009098">
    <property type="term" value="P:L-leucine biosynthetic process"/>
    <property type="evidence" value="ECO:0007669"/>
    <property type="project" value="InterPro"/>
</dbReference>
<accession>D1AJT6</accession>
<evidence type="ECO:0000256" key="3">
    <source>
        <dbReference type="ARBA" id="ARBA00022605"/>
    </source>
</evidence>
<reference evidence="11 12" key="2">
    <citation type="journal article" date="2010" name="Stand. Genomic Sci.">
        <title>Complete genome sequence of Sebaldella termitidis type strain (NCTC 11300).</title>
        <authorList>
            <person name="Harmon-Smith M."/>
            <person name="Celia L."/>
            <person name="Chertkov O."/>
            <person name="Lapidus A."/>
            <person name="Copeland A."/>
            <person name="Glavina Del Rio T."/>
            <person name="Nolan M."/>
            <person name="Lucas S."/>
            <person name="Tice H."/>
            <person name="Cheng J.F."/>
            <person name="Han C."/>
            <person name="Detter J.C."/>
            <person name="Bruce D."/>
            <person name="Goodwin L."/>
            <person name="Pitluck S."/>
            <person name="Pati A."/>
            <person name="Liolios K."/>
            <person name="Ivanova N."/>
            <person name="Mavromatis K."/>
            <person name="Mikhailova N."/>
            <person name="Chen A."/>
            <person name="Palaniappan K."/>
            <person name="Land M."/>
            <person name="Hauser L."/>
            <person name="Chang Y.J."/>
            <person name="Jeffries C.D."/>
            <person name="Brettin T."/>
            <person name="Goker M."/>
            <person name="Beck B."/>
            <person name="Bristow J."/>
            <person name="Eisen J.A."/>
            <person name="Markowitz V."/>
            <person name="Hugenholtz P."/>
            <person name="Kyrpides N.C."/>
            <person name="Klenk H.P."/>
            <person name="Chen F."/>
        </authorList>
    </citation>
    <scope>NUCLEOTIDE SEQUENCE [LARGE SCALE GENOMIC DNA]</scope>
    <source>
        <strain evidence="12">ATCC 33386 / NCTC 11300</strain>
    </source>
</reference>
<keyword evidence="4" id="KW-0412">Isoleucine biosynthesis</keyword>
<dbReference type="InterPro" id="IPR002034">
    <property type="entry name" value="AIPM/Hcit_synth_CS"/>
</dbReference>
<reference evidence="12" key="1">
    <citation type="submission" date="2009-09" db="EMBL/GenBank/DDBJ databases">
        <title>The complete chromosome of Sebaldella termitidis ATCC 33386.</title>
        <authorList>
            <consortium name="US DOE Joint Genome Institute (JGI-PGF)"/>
            <person name="Lucas S."/>
            <person name="Copeland A."/>
            <person name="Lapidus A."/>
            <person name="Glavina del Rio T."/>
            <person name="Dalin E."/>
            <person name="Tice H."/>
            <person name="Bruce D."/>
            <person name="Goodwin L."/>
            <person name="Pitluck S."/>
            <person name="Kyrpides N."/>
            <person name="Mavromatis K."/>
            <person name="Ivanova N."/>
            <person name="Mikhailova N."/>
            <person name="Sims D."/>
            <person name="Meincke L."/>
            <person name="Brettin T."/>
            <person name="Detter J.C."/>
            <person name="Han C."/>
            <person name="Larimer F."/>
            <person name="Land M."/>
            <person name="Hauser L."/>
            <person name="Markowitz V."/>
            <person name="Cheng J.F."/>
            <person name="Hugenholtz P."/>
            <person name="Woyke T."/>
            <person name="Wu D."/>
            <person name="Eisen J.A."/>
        </authorList>
    </citation>
    <scope>NUCLEOTIDE SEQUENCE [LARGE SCALE GENOMIC DNA]</scope>
    <source>
        <strain evidence="12">ATCC 33386 / NCTC 11300</strain>
    </source>
</reference>
<evidence type="ECO:0000256" key="5">
    <source>
        <dbReference type="ARBA" id="ARBA00022679"/>
    </source>
</evidence>
<keyword evidence="6" id="KW-0100">Branched-chain amino acid biosynthesis</keyword>
<dbReference type="PROSITE" id="PS50991">
    <property type="entry name" value="PYR_CT"/>
    <property type="match status" value="1"/>
</dbReference>
<dbReference type="HOGENOM" id="CLU_022158_7_0_0"/>
<sequence length="529" mass="58908">MIKVEVFDTTLRDGAQARGISFSVKDKIAVTQALDAFGIDYIEAGNPGSNPKDLEFFELVKSVELKHSKLVAFGSTRRKDVAPEEDQNLISLLQAGTEYVSIFGKSWDFHVTDIIKTTLENNLEMIKDTLLFLKSKGKKVIFDAEHFFDGYKNNPEYALEALKAAKDGGAEILTLCDTNGGCFPEEISRITKEVKEKLGDIKIGIHAHNDMGFGVANSIAAVEAGALQVQGTFLGYGERCGNANLSTIIANLQLKKDYELVPREKLGLLTSTARIIAEISNITIEDSMPYIGKNAFAHKGGMHIDGVSKASHSFEHINPELVGNEREFLLSEVSGRSTILEEIRRVDKDIQRDSEATAGIIERLKELEYQGYQFEGAKATFELVIRKYLGKYKPFFDLVYFDVKGNYIGKKYYSTAVVKVKVKDQIELTVAEGDGPVNALDQALRIALERFYPELKEMHLIDYKVRVLKGEENATASKVRVLIESADAKNSWTTIGVSTDIIEASWIALVDSIEYKLIQETLKRLEDFG</sequence>
<dbReference type="GO" id="GO:0009097">
    <property type="term" value="P:isoleucine biosynthetic process"/>
    <property type="evidence" value="ECO:0007669"/>
    <property type="project" value="UniProtKB-UniRule"/>
</dbReference>
<dbReference type="InterPro" id="IPR013709">
    <property type="entry name" value="2-isopropylmalate_synth_dimer"/>
</dbReference>
<protein>
    <recommendedName>
        <fullName evidence="8">Citramalate synthase</fullName>
        <ecNumber evidence="8">2.3.3.21</ecNumber>
    </recommendedName>
</protein>
<dbReference type="CDD" id="cd07941">
    <property type="entry name" value="DRE_TIM_LeuA3"/>
    <property type="match status" value="1"/>
</dbReference>
<name>D1AJT6_SEBTE</name>
<dbReference type="PROSITE" id="PS00815">
    <property type="entry name" value="AIPM_HOMOCIT_SYNTH_1"/>
    <property type="match status" value="1"/>
</dbReference>
<evidence type="ECO:0000313" key="11">
    <source>
        <dbReference type="EMBL" id="ACZ06993.1"/>
    </source>
</evidence>
<dbReference type="Pfam" id="PF08502">
    <property type="entry name" value="LeuA_dimer"/>
    <property type="match status" value="1"/>
</dbReference>
<evidence type="ECO:0000313" key="12">
    <source>
        <dbReference type="Proteomes" id="UP000000845"/>
    </source>
</evidence>
<dbReference type="InterPro" id="IPR000891">
    <property type="entry name" value="PYR_CT"/>
</dbReference>
<dbReference type="SUPFAM" id="SSF51569">
    <property type="entry name" value="Aldolase"/>
    <property type="match status" value="1"/>
</dbReference>
<keyword evidence="5 9" id="KW-0808">Transferase</keyword>
<dbReference type="InterPro" id="IPR013785">
    <property type="entry name" value="Aldolase_TIM"/>
</dbReference>